<evidence type="ECO:0000313" key="2">
    <source>
        <dbReference type="Proteomes" id="UP001482620"/>
    </source>
</evidence>
<accession>A0ABV0TIP9</accession>
<sequence length="91" mass="10679">MVQMEISQLQLGGLVSVKQLCMPAAIISNTTLQIWPFIHKCIRTRIMEDTVQAWKTDLVPQSSFHRVFVNHGRKFHFLIPELYSKRYSLFE</sequence>
<reference evidence="1 2" key="1">
    <citation type="submission" date="2021-06" db="EMBL/GenBank/DDBJ databases">
        <authorList>
            <person name="Palmer J.M."/>
        </authorList>
    </citation>
    <scope>NUCLEOTIDE SEQUENCE [LARGE SCALE GENOMIC DNA]</scope>
    <source>
        <strain evidence="2">if_2019</strain>
        <tissue evidence="1">Muscle</tissue>
    </source>
</reference>
<dbReference type="EMBL" id="JAHRIQ010036023">
    <property type="protein sequence ID" value="MEQ2232759.1"/>
    <property type="molecule type" value="Genomic_DNA"/>
</dbReference>
<organism evidence="1 2">
    <name type="scientific">Ilyodon furcidens</name>
    <name type="common">goldbreast splitfin</name>
    <dbReference type="NCBI Taxonomy" id="33524"/>
    <lineage>
        <taxon>Eukaryota</taxon>
        <taxon>Metazoa</taxon>
        <taxon>Chordata</taxon>
        <taxon>Craniata</taxon>
        <taxon>Vertebrata</taxon>
        <taxon>Euteleostomi</taxon>
        <taxon>Actinopterygii</taxon>
        <taxon>Neopterygii</taxon>
        <taxon>Teleostei</taxon>
        <taxon>Neoteleostei</taxon>
        <taxon>Acanthomorphata</taxon>
        <taxon>Ovalentaria</taxon>
        <taxon>Atherinomorphae</taxon>
        <taxon>Cyprinodontiformes</taxon>
        <taxon>Goodeidae</taxon>
        <taxon>Ilyodon</taxon>
    </lineage>
</organism>
<gene>
    <name evidence="1" type="ORF">ILYODFUR_014817</name>
</gene>
<evidence type="ECO:0000313" key="1">
    <source>
        <dbReference type="EMBL" id="MEQ2232759.1"/>
    </source>
</evidence>
<proteinExistence type="predicted"/>
<keyword evidence="2" id="KW-1185">Reference proteome</keyword>
<name>A0ABV0TIP9_9TELE</name>
<comment type="caution">
    <text evidence="1">The sequence shown here is derived from an EMBL/GenBank/DDBJ whole genome shotgun (WGS) entry which is preliminary data.</text>
</comment>
<dbReference type="Proteomes" id="UP001482620">
    <property type="component" value="Unassembled WGS sequence"/>
</dbReference>
<protein>
    <submittedName>
        <fullName evidence="1">Uncharacterized protein</fullName>
    </submittedName>
</protein>